<feature type="domain" description="DUF397" evidence="1">
    <location>
        <begin position="12"/>
        <end position="65"/>
    </location>
</feature>
<dbReference type="Proteomes" id="UP000253094">
    <property type="component" value="Unassembled WGS sequence"/>
</dbReference>
<dbReference type="OrthoDB" id="4316979at2"/>
<organism evidence="2 3">
    <name type="scientific">Sphaerisporangium album</name>
    <dbReference type="NCBI Taxonomy" id="509200"/>
    <lineage>
        <taxon>Bacteria</taxon>
        <taxon>Bacillati</taxon>
        <taxon>Actinomycetota</taxon>
        <taxon>Actinomycetes</taxon>
        <taxon>Streptosporangiales</taxon>
        <taxon>Streptosporangiaceae</taxon>
        <taxon>Sphaerisporangium</taxon>
    </lineage>
</organism>
<comment type="caution">
    <text evidence="2">The sequence shown here is derived from an EMBL/GenBank/DDBJ whole genome shotgun (WGS) entry which is preliminary data.</text>
</comment>
<dbReference type="Pfam" id="PF04149">
    <property type="entry name" value="DUF397"/>
    <property type="match status" value="1"/>
</dbReference>
<evidence type="ECO:0000313" key="2">
    <source>
        <dbReference type="EMBL" id="RCG29508.1"/>
    </source>
</evidence>
<proteinExistence type="predicted"/>
<protein>
    <submittedName>
        <fullName evidence="2">DUF397 domain-containing protein</fullName>
    </submittedName>
</protein>
<gene>
    <name evidence="2" type="ORF">DQ384_20985</name>
</gene>
<evidence type="ECO:0000313" key="3">
    <source>
        <dbReference type="Proteomes" id="UP000253094"/>
    </source>
</evidence>
<evidence type="ECO:0000259" key="1">
    <source>
        <dbReference type="Pfam" id="PF04149"/>
    </source>
</evidence>
<accession>A0A367FGK2</accession>
<reference evidence="2 3" key="1">
    <citation type="submission" date="2018-06" db="EMBL/GenBank/DDBJ databases">
        <title>Sphaerisporangium craniellae sp. nov., isolated from a marine sponge in the South China Sea.</title>
        <authorList>
            <person name="Li L."/>
        </authorList>
    </citation>
    <scope>NUCLEOTIDE SEQUENCE [LARGE SCALE GENOMIC DNA]</scope>
    <source>
        <strain evidence="2 3">CCTCC AA 208026</strain>
    </source>
</reference>
<dbReference type="InterPro" id="IPR007278">
    <property type="entry name" value="DUF397"/>
</dbReference>
<sequence length="74" mass="7900">MGAEMDDVNNVTWVKSSYSADHGGNCVELAVLSGSGMAVRDSKRPHGPVLRLSAAEWDVFRQGVKTGAFDDMTA</sequence>
<dbReference type="EMBL" id="QOIL01000011">
    <property type="protein sequence ID" value="RCG29508.1"/>
    <property type="molecule type" value="Genomic_DNA"/>
</dbReference>
<keyword evidence="3" id="KW-1185">Reference proteome</keyword>
<dbReference type="AlphaFoldDB" id="A0A367FGK2"/>
<name>A0A367FGK2_9ACTN</name>